<feature type="non-terminal residue" evidence="1">
    <location>
        <position position="38"/>
    </location>
</feature>
<comment type="caution">
    <text evidence="1">The sequence shown here is derived from an EMBL/GenBank/DDBJ whole genome shotgun (WGS) entry which is preliminary data.</text>
</comment>
<dbReference type="AlphaFoldDB" id="A0A392W2R5"/>
<evidence type="ECO:0000313" key="2">
    <source>
        <dbReference type="Proteomes" id="UP000265520"/>
    </source>
</evidence>
<accession>A0A392W2R5</accession>
<sequence>MEQVKVIFPNIDEKRLDEANVLMEIEDGKLVPYSLPET</sequence>
<proteinExistence type="predicted"/>
<reference evidence="1 2" key="1">
    <citation type="journal article" date="2018" name="Front. Plant Sci.">
        <title>Red Clover (Trifolium pratense) and Zigzag Clover (T. medium) - A Picture of Genomic Similarities and Differences.</title>
        <authorList>
            <person name="Dluhosova J."/>
            <person name="Istvanek J."/>
            <person name="Nedelnik J."/>
            <person name="Repkova J."/>
        </authorList>
    </citation>
    <scope>NUCLEOTIDE SEQUENCE [LARGE SCALE GENOMIC DNA]</scope>
    <source>
        <strain evidence="2">cv. 10/8</strain>
        <tissue evidence="1">Leaf</tissue>
    </source>
</reference>
<name>A0A392W2R5_9FABA</name>
<protein>
    <submittedName>
        <fullName evidence="1">Uncharacterized protein</fullName>
    </submittedName>
</protein>
<keyword evidence="2" id="KW-1185">Reference proteome</keyword>
<dbReference type="EMBL" id="LXQA011345781">
    <property type="protein sequence ID" value="MCI94049.1"/>
    <property type="molecule type" value="Genomic_DNA"/>
</dbReference>
<dbReference type="Proteomes" id="UP000265520">
    <property type="component" value="Unassembled WGS sequence"/>
</dbReference>
<evidence type="ECO:0000313" key="1">
    <source>
        <dbReference type="EMBL" id="MCI94049.1"/>
    </source>
</evidence>
<organism evidence="1 2">
    <name type="scientific">Trifolium medium</name>
    <dbReference type="NCBI Taxonomy" id="97028"/>
    <lineage>
        <taxon>Eukaryota</taxon>
        <taxon>Viridiplantae</taxon>
        <taxon>Streptophyta</taxon>
        <taxon>Embryophyta</taxon>
        <taxon>Tracheophyta</taxon>
        <taxon>Spermatophyta</taxon>
        <taxon>Magnoliopsida</taxon>
        <taxon>eudicotyledons</taxon>
        <taxon>Gunneridae</taxon>
        <taxon>Pentapetalae</taxon>
        <taxon>rosids</taxon>
        <taxon>fabids</taxon>
        <taxon>Fabales</taxon>
        <taxon>Fabaceae</taxon>
        <taxon>Papilionoideae</taxon>
        <taxon>50 kb inversion clade</taxon>
        <taxon>NPAAA clade</taxon>
        <taxon>Hologalegina</taxon>
        <taxon>IRL clade</taxon>
        <taxon>Trifolieae</taxon>
        <taxon>Trifolium</taxon>
    </lineage>
</organism>